<accession>A0A0A9A3V6</accession>
<name>A0A0A9A3V6_ARUDO</name>
<sequence>MKTEPHQDFVCTVEVMNTPFILISQFTCFIMCTIKANFGSEKCHVPFQLH</sequence>
<evidence type="ECO:0000313" key="1">
    <source>
        <dbReference type="EMBL" id="JAD41727.1"/>
    </source>
</evidence>
<protein>
    <submittedName>
        <fullName evidence="1">Uncharacterized protein</fullName>
    </submittedName>
</protein>
<organism evidence="1">
    <name type="scientific">Arundo donax</name>
    <name type="common">Giant reed</name>
    <name type="synonym">Donax arundinaceus</name>
    <dbReference type="NCBI Taxonomy" id="35708"/>
    <lineage>
        <taxon>Eukaryota</taxon>
        <taxon>Viridiplantae</taxon>
        <taxon>Streptophyta</taxon>
        <taxon>Embryophyta</taxon>
        <taxon>Tracheophyta</taxon>
        <taxon>Spermatophyta</taxon>
        <taxon>Magnoliopsida</taxon>
        <taxon>Liliopsida</taxon>
        <taxon>Poales</taxon>
        <taxon>Poaceae</taxon>
        <taxon>PACMAD clade</taxon>
        <taxon>Arundinoideae</taxon>
        <taxon>Arundineae</taxon>
        <taxon>Arundo</taxon>
    </lineage>
</organism>
<reference evidence="1" key="1">
    <citation type="submission" date="2014-09" db="EMBL/GenBank/DDBJ databases">
        <authorList>
            <person name="Magalhaes I.L.F."/>
            <person name="Oliveira U."/>
            <person name="Santos F.R."/>
            <person name="Vidigal T.H.D.A."/>
            <person name="Brescovit A.D."/>
            <person name="Santos A.J."/>
        </authorList>
    </citation>
    <scope>NUCLEOTIDE SEQUENCE</scope>
    <source>
        <tissue evidence="1">Shoot tissue taken approximately 20 cm above the soil surface</tissue>
    </source>
</reference>
<dbReference type="EMBL" id="GBRH01256168">
    <property type="protein sequence ID" value="JAD41727.1"/>
    <property type="molecule type" value="Transcribed_RNA"/>
</dbReference>
<reference evidence="1" key="2">
    <citation type="journal article" date="2015" name="Data Brief">
        <title>Shoot transcriptome of the giant reed, Arundo donax.</title>
        <authorList>
            <person name="Barrero R.A."/>
            <person name="Guerrero F.D."/>
            <person name="Moolhuijzen P."/>
            <person name="Goolsby J.A."/>
            <person name="Tidwell J."/>
            <person name="Bellgard S.E."/>
            <person name="Bellgard M.I."/>
        </authorList>
    </citation>
    <scope>NUCLEOTIDE SEQUENCE</scope>
    <source>
        <tissue evidence="1">Shoot tissue taken approximately 20 cm above the soil surface</tissue>
    </source>
</reference>
<proteinExistence type="predicted"/>
<dbReference type="AlphaFoldDB" id="A0A0A9A3V6"/>